<feature type="region of interest" description="Disordered" evidence="1">
    <location>
        <begin position="598"/>
        <end position="1228"/>
    </location>
</feature>
<feature type="compositionally biased region" description="Polar residues" evidence="1">
    <location>
        <begin position="232"/>
        <end position="245"/>
    </location>
</feature>
<evidence type="ECO:0008006" key="4">
    <source>
        <dbReference type="Google" id="ProtNLM"/>
    </source>
</evidence>
<dbReference type="EMBL" id="KZ819328">
    <property type="protein sequence ID" value="PWN20369.1"/>
    <property type="molecule type" value="Genomic_DNA"/>
</dbReference>
<feature type="compositionally biased region" description="Polar residues" evidence="1">
    <location>
        <begin position="291"/>
        <end position="305"/>
    </location>
</feature>
<feature type="compositionally biased region" description="Basic and acidic residues" evidence="1">
    <location>
        <begin position="968"/>
        <end position="985"/>
    </location>
</feature>
<keyword evidence="3" id="KW-1185">Reference proteome</keyword>
<feature type="compositionally biased region" description="Basic and acidic residues" evidence="1">
    <location>
        <begin position="872"/>
        <end position="893"/>
    </location>
</feature>
<feature type="region of interest" description="Disordered" evidence="1">
    <location>
        <begin position="270"/>
        <end position="493"/>
    </location>
</feature>
<evidence type="ECO:0000313" key="3">
    <source>
        <dbReference type="Proteomes" id="UP000245942"/>
    </source>
</evidence>
<evidence type="ECO:0000256" key="1">
    <source>
        <dbReference type="SAM" id="MobiDB-lite"/>
    </source>
</evidence>
<feature type="compositionally biased region" description="Polar residues" evidence="1">
    <location>
        <begin position="862"/>
        <end position="871"/>
    </location>
</feature>
<feature type="compositionally biased region" description="Low complexity" evidence="1">
    <location>
        <begin position="366"/>
        <end position="387"/>
    </location>
</feature>
<feature type="compositionally biased region" description="Polar residues" evidence="1">
    <location>
        <begin position="1140"/>
        <end position="1169"/>
    </location>
</feature>
<dbReference type="RefSeq" id="XP_025347529.1">
    <property type="nucleotide sequence ID" value="XM_025492637.1"/>
</dbReference>
<feature type="compositionally biased region" description="Low complexity" evidence="1">
    <location>
        <begin position="605"/>
        <end position="627"/>
    </location>
</feature>
<feature type="compositionally biased region" description="Acidic residues" evidence="1">
    <location>
        <begin position="811"/>
        <end position="841"/>
    </location>
</feature>
<feature type="compositionally biased region" description="Basic and acidic residues" evidence="1">
    <location>
        <begin position="404"/>
        <end position="418"/>
    </location>
</feature>
<feature type="region of interest" description="Disordered" evidence="1">
    <location>
        <begin position="19"/>
        <end position="40"/>
    </location>
</feature>
<accession>A0A316U555</accession>
<dbReference type="GeneID" id="37014371"/>
<feature type="compositionally biased region" description="Low complexity" evidence="1">
    <location>
        <begin position="1217"/>
        <end position="1228"/>
    </location>
</feature>
<feature type="compositionally biased region" description="Acidic residues" evidence="1">
    <location>
        <begin position="274"/>
        <end position="288"/>
    </location>
</feature>
<feature type="region of interest" description="Disordered" evidence="1">
    <location>
        <begin position="527"/>
        <end position="584"/>
    </location>
</feature>
<feature type="compositionally biased region" description="Acidic residues" evidence="1">
    <location>
        <begin position="1064"/>
        <end position="1075"/>
    </location>
</feature>
<feature type="compositionally biased region" description="Basic and acidic residues" evidence="1">
    <location>
        <begin position="1111"/>
        <end position="1122"/>
    </location>
</feature>
<feature type="compositionally biased region" description="Acidic residues" evidence="1">
    <location>
        <begin position="894"/>
        <end position="910"/>
    </location>
</feature>
<evidence type="ECO:0000313" key="2">
    <source>
        <dbReference type="EMBL" id="PWN20369.1"/>
    </source>
</evidence>
<name>A0A316U555_9BASI</name>
<protein>
    <recommendedName>
        <fullName evidence="4">DUF3835 domain-containing protein</fullName>
    </recommendedName>
</protein>
<dbReference type="Proteomes" id="UP000245942">
    <property type="component" value="Unassembled WGS sequence"/>
</dbReference>
<feature type="region of interest" description="Disordered" evidence="1">
    <location>
        <begin position="227"/>
        <end position="257"/>
    </location>
</feature>
<gene>
    <name evidence="2" type="ORF">BCV69DRAFT_283242</name>
</gene>
<proteinExistence type="predicted"/>
<dbReference type="OrthoDB" id="3366950at2759"/>
<dbReference type="AlphaFoldDB" id="A0A316U555"/>
<organism evidence="2 3">
    <name type="scientific">Pseudomicrostroma glucosiphilum</name>
    <dbReference type="NCBI Taxonomy" id="1684307"/>
    <lineage>
        <taxon>Eukaryota</taxon>
        <taxon>Fungi</taxon>
        <taxon>Dikarya</taxon>
        <taxon>Basidiomycota</taxon>
        <taxon>Ustilaginomycotina</taxon>
        <taxon>Exobasidiomycetes</taxon>
        <taxon>Microstromatales</taxon>
        <taxon>Microstromatales incertae sedis</taxon>
        <taxon>Pseudomicrostroma</taxon>
    </lineage>
</organism>
<reference evidence="2 3" key="1">
    <citation type="journal article" date="2018" name="Mol. Biol. Evol.">
        <title>Broad Genomic Sampling Reveals a Smut Pathogenic Ancestry of the Fungal Clade Ustilaginomycotina.</title>
        <authorList>
            <person name="Kijpornyongpan T."/>
            <person name="Mondo S.J."/>
            <person name="Barry K."/>
            <person name="Sandor L."/>
            <person name="Lee J."/>
            <person name="Lipzen A."/>
            <person name="Pangilinan J."/>
            <person name="LaButti K."/>
            <person name="Hainaut M."/>
            <person name="Henrissat B."/>
            <person name="Grigoriev I.V."/>
            <person name="Spatafora J.W."/>
            <person name="Aime M.C."/>
        </authorList>
    </citation>
    <scope>NUCLEOTIDE SEQUENCE [LARGE SCALE GENOMIC DNA]</scope>
    <source>
        <strain evidence="2 3">MCA 4718</strain>
    </source>
</reference>
<feature type="compositionally biased region" description="Low complexity" evidence="1">
    <location>
        <begin position="341"/>
        <end position="356"/>
    </location>
</feature>
<feature type="region of interest" description="Disordered" evidence="1">
    <location>
        <begin position="171"/>
        <end position="204"/>
    </location>
</feature>
<feature type="compositionally biased region" description="Basic and acidic residues" evidence="1">
    <location>
        <begin position="1082"/>
        <end position="1098"/>
    </location>
</feature>
<feature type="compositionally biased region" description="Low complexity" evidence="1">
    <location>
        <begin position="1170"/>
        <end position="1181"/>
    </location>
</feature>
<feature type="compositionally biased region" description="Low complexity" evidence="1">
    <location>
        <begin position="457"/>
        <end position="483"/>
    </location>
</feature>
<feature type="compositionally biased region" description="Low complexity" evidence="1">
    <location>
        <begin position="306"/>
        <end position="319"/>
    </location>
</feature>
<feature type="compositionally biased region" description="Polar residues" evidence="1">
    <location>
        <begin position="1182"/>
        <end position="1191"/>
    </location>
</feature>
<sequence>MDGPPSLLSPSSDLAQLLSSLGVSTSSSPTPSSSTGPDPLLIARSRLAALKTSIEYGTEQLKSLAGITPLSASSGEGQVAIRTSPPITSKLSDAAGGRKEPPPFVLIGEGEGGEIGLACEGVERQGVSYTVFNSKHEAILATRQIVTGLIEHFETLRNHLVKEAKERIEETMQAAQAAGAVESPTGAGPSSASLAHLQPQAPQPATLVDEDGRVLNEEGLPFVDLNEELPDEQNSGGAGTSTRSILPTFEPQEKLTGEARKKWIESVFSRFGQEDEEDEEVDEEEDGEGSTRPSVTSFGPSDTRISSPPLSSRSAAPSVPATPPVSRPSTEATPLRSVLKPSSRPTTPRPSFGSSGIRKGFLNMNPSSPAAISSSDPLEAYEAATEAASDDESGGGARGRAKTLKAEEERMSKSEELPSRSALGGVKERKRKKSVRIQSPGPSAFREIPPIEGGNEASTALTSSSSSLLPPAPVSSNARSASSLRNEEEDTVSLEAEAARILTLLGPEVVQGTPAGDEALRKLNLEEEERRAQLQAEEVRRLREEKKREAEKGREQRPAIGLQVKERERGTASTSAGATKVPAAVQNAKVSAFKRGFLNAPYKPSPSASKASTSSSSSTKPTTASSPGPKDPKVSLGMSALDRSLIKDAPLSQEREAKGLPPAVPHARPSKAYAEKLEKKQQADPITSAEEGAERLKAAKVVDTGSEEGSKVRFKLAGTDGGDEDGDEQERRQVEEQTASARQRREDLEEAEAEEAHHEAALVEVDDDEDAGEIDEHDEEAYARAAYASGDHSDDEGDLSAAKLRQRFDLFQDEDDEDEHDSDWDLEDEDDYGPDDDEDNDPSSLVTDLESAELARSYALAKSQQMASRSQMTEERRRDLERAISGELSRGRDADEEESGGDLWTEEEIDGRDLSSVLDPGEAAEREGAGPNTKMSRFRASRIVKALGMGDGAVGKVPSRPEAGIKPGADEADRRADEAGHDLAHLLEGATNIGPEGSTGAHASTSRPSRGANGKEQEQDGDQPVPPVMILPSLTPLRFPRKAGGPLRTEPLTEEDPLPREGVDLEGETDEDEKDDMLMDIMRARLQEKRDREERKAEGGSPANAAAKPRAKGENGKRREEGDIGDSGKAMPAPPALKSSRVSSNPSVKESNGTASLLSSNGLTPPSNHSSSLVDASPSASGTKKSQSNSDADTRAPTAEASEEAEPKPKMSKFKAARLAAAQGGAGT</sequence>
<feature type="compositionally biased region" description="Basic and acidic residues" evidence="1">
    <location>
        <begin position="527"/>
        <end position="557"/>
    </location>
</feature>
<feature type="compositionally biased region" description="Basic and acidic residues" evidence="1">
    <location>
        <begin position="673"/>
        <end position="682"/>
    </location>
</feature>
<feature type="compositionally biased region" description="Acidic residues" evidence="1">
    <location>
        <begin position="764"/>
        <end position="779"/>
    </location>
</feature>